<name>A0A1G1Y9C8_9BACT</name>
<comment type="caution">
    <text evidence="1">The sequence shown here is derived from an EMBL/GenBank/DDBJ whole genome shotgun (WGS) entry which is preliminary data.</text>
</comment>
<dbReference type="Gene3D" id="1.10.1510.10">
    <property type="entry name" value="Uncharacterised protein YqeY/AIM41 PF09424, N-terminal domain"/>
    <property type="match status" value="1"/>
</dbReference>
<dbReference type="PANTHER" id="PTHR28055">
    <property type="entry name" value="ALTERED INHERITANCE OF MITOCHONDRIA PROTEIN 41, MITOCHONDRIAL"/>
    <property type="match status" value="1"/>
</dbReference>
<proteinExistence type="predicted"/>
<dbReference type="Proteomes" id="UP000178432">
    <property type="component" value="Unassembled WGS sequence"/>
</dbReference>
<evidence type="ECO:0008006" key="3">
    <source>
        <dbReference type="Google" id="ProtNLM"/>
    </source>
</evidence>
<dbReference type="PANTHER" id="PTHR28055:SF1">
    <property type="entry name" value="ALTERED INHERITANCE OF MITOCHONDRIA PROTEIN 41, MITOCHONDRIAL"/>
    <property type="match status" value="1"/>
</dbReference>
<dbReference type="AlphaFoldDB" id="A0A1G1Y9C8"/>
<evidence type="ECO:0000313" key="2">
    <source>
        <dbReference type="Proteomes" id="UP000178432"/>
    </source>
</evidence>
<dbReference type="SUPFAM" id="SSF89095">
    <property type="entry name" value="GatB/YqeY motif"/>
    <property type="match status" value="1"/>
</dbReference>
<gene>
    <name evidence="1" type="ORF">A2663_01765</name>
</gene>
<dbReference type="Pfam" id="PF09424">
    <property type="entry name" value="YqeY"/>
    <property type="match status" value="1"/>
</dbReference>
<accession>A0A1G1Y9C8</accession>
<sequence length="151" mass="16523">MEVKKQLESDFLQAFKGKNELAVLVLRQIKTALTNAEIAKNRQALTEEEAIKVIKSEVKRRKDSAALYIQGGRPELADKENKEIEILAKYLPADLGEDVIIKKIAEIISQTGALGPPDTGKVMGLVMKALAGEADGNVVSRLVKEELGKIK</sequence>
<dbReference type="GO" id="GO:0016884">
    <property type="term" value="F:carbon-nitrogen ligase activity, with glutamine as amido-N-donor"/>
    <property type="evidence" value="ECO:0007669"/>
    <property type="project" value="InterPro"/>
</dbReference>
<dbReference type="Gene3D" id="1.10.10.410">
    <property type="match status" value="1"/>
</dbReference>
<evidence type="ECO:0000313" key="1">
    <source>
        <dbReference type="EMBL" id="OGY48919.1"/>
    </source>
</evidence>
<organism evidence="1 2">
    <name type="scientific">Candidatus Buchananbacteria bacterium RIFCSPHIGHO2_01_FULL_46_12</name>
    <dbReference type="NCBI Taxonomy" id="1797536"/>
    <lineage>
        <taxon>Bacteria</taxon>
        <taxon>Candidatus Buchananiibacteriota</taxon>
    </lineage>
</organism>
<dbReference type="InterPro" id="IPR042184">
    <property type="entry name" value="YqeY/Aim41_N"/>
</dbReference>
<dbReference type="InterPro" id="IPR023168">
    <property type="entry name" value="GatB_Yqey_C_2"/>
</dbReference>
<protein>
    <recommendedName>
        <fullName evidence="3">Glutamyl-tRNA amidotransferase</fullName>
    </recommendedName>
</protein>
<reference evidence="1 2" key="1">
    <citation type="journal article" date="2016" name="Nat. Commun.">
        <title>Thousands of microbial genomes shed light on interconnected biogeochemical processes in an aquifer system.</title>
        <authorList>
            <person name="Anantharaman K."/>
            <person name="Brown C.T."/>
            <person name="Hug L.A."/>
            <person name="Sharon I."/>
            <person name="Castelle C.J."/>
            <person name="Probst A.J."/>
            <person name="Thomas B.C."/>
            <person name="Singh A."/>
            <person name="Wilkins M.J."/>
            <person name="Karaoz U."/>
            <person name="Brodie E.L."/>
            <person name="Williams K.H."/>
            <person name="Hubbard S.S."/>
            <person name="Banfield J.F."/>
        </authorList>
    </citation>
    <scope>NUCLEOTIDE SEQUENCE [LARGE SCALE GENOMIC DNA]</scope>
</reference>
<dbReference type="InterPro" id="IPR019004">
    <property type="entry name" value="YqeY/Aim41"/>
</dbReference>
<dbReference type="InterPro" id="IPR003789">
    <property type="entry name" value="Asn/Gln_tRNA_amidoTrase-B-like"/>
</dbReference>
<dbReference type="EMBL" id="MHIF01000008">
    <property type="protein sequence ID" value="OGY48919.1"/>
    <property type="molecule type" value="Genomic_DNA"/>
</dbReference>